<name>A0A6A6IP86_9PLEO</name>
<sequence length="198" mass="22717">MNRGLHTVRQARFSGSAREKDVRYQVRLTRSTLLRGELGVSSPYLIHTTASGVGRKDWRESHCNCCLCGWMPFFRMAETASCLLHSNRMVCKRVGGKIPRMLCIEYVTRSDTPARRCLPDDKHKPRPSHRSQDTIMSSTKHRPYRSETFPSPQLTPRPSSIVNDSLVDKVLGVVQEEQKCIYLRTAIERRQECPGKRT</sequence>
<protein>
    <submittedName>
        <fullName evidence="2">Uncharacterized protein</fullName>
    </submittedName>
</protein>
<proteinExistence type="predicted"/>
<reference evidence="2" key="1">
    <citation type="journal article" date="2020" name="Stud. Mycol.">
        <title>101 Dothideomycetes genomes: a test case for predicting lifestyles and emergence of pathogens.</title>
        <authorList>
            <person name="Haridas S."/>
            <person name="Albert R."/>
            <person name="Binder M."/>
            <person name="Bloem J."/>
            <person name="Labutti K."/>
            <person name="Salamov A."/>
            <person name="Andreopoulos B."/>
            <person name="Baker S."/>
            <person name="Barry K."/>
            <person name="Bills G."/>
            <person name="Bluhm B."/>
            <person name="Cannon C."/>
            <person name="Castanera R."/>
            <person name="Culley D."/>
            <person name="Daum C."/>
            <person name="Ezra D."/>
            <person name="Gonzalez J."/>
            <person name="Henrissat B."/>
            <person name="Kuo A."/>
            <person name="Liang C."/>
            <person name="Lipzen A."/>
            <person name="Lutzoni F."/>
            <person name="Magnuson J."/>
            <person name="Mondo S."/>
            <person name="Nolan M."/>
            <person name="Ohm R."/>
            <person name="Pangilinan J."/>
            <person name="Park H.-J."/>
            <person name="Ramirez L."/>
            <person name="Alfaro M."/>
            <person name="Sun H."/>
            <person name="Tritt A."/>
            <person name="Yoshinaga Y."/>
            <person name="Zwiers L.-H."/>
            <person name="Turgeon B."/>
            <person name="Goodwin S."/>
            <person name="Spatafora J."/>
            <person name="Crous P."/>
            <person name="Grigoriev I."/>
        </authorList>
    </citation>
    <scope>NUCLEOTIDE SEQUENCE</scope>
    <source>
        <strain evidence="2">CBS 122368</strain>
    </source>
</reference>
<dbReference type="GeneID" id="54574453"/>
<evidence type="ECO:0000313" key="2">
    <source>
        <dbReference type="EMBL" id="KAF2252059.1"/>
    </source>
</evidence>
<dbReference type="Proteomes" id="UP000800094">
    <property type="component" value="Unassembled WGS sequence"/>
</dbReference>
<feature type="compositionally biased region" description="Polar residues" evidence="1">
    <location>
        <begin position="148"/>
        <end position="160"/>
    </location>
</feature>
<gene>
    <name evidence="2" type="ORF">BU26DRAFT_250021</name>
</gene>
<feature type="region of interest" description="Disordered" evidence="1">
    <location>
        <begin position="115"/>
        <end position="160"/>
    </location>
</feature>
<dbReference type="EMBL" id="ML987192">
    <property type="protein sequence ID" value="KAF2252059.1"/>
    <property type="molecule type" value="Genomic_DNA"/>
</dbReference>
<dbReference type="RefSeq" id="XP_033687063.1">
    <property type="nucleotide sequence ID" value="XM_033821123.1"/>
</dbReference>
<organism evidence="2 3">
    <name type="scientific">Trematosphaeria pertusa</name>
    <dbReference type="NCBI Taxonomy" id="390896"/>
    <lineage>
        <taxon>Eukaryota</taxon>
        <taxon>Fungi</taxon>
        <taxon>Dikarya</taxon>
        <taxon>Ascomycota</taxon>
        <taxon>Pezizomycotina</taxon>
        <taxon>Dothideomycetes</taxon>
        <taxon>Pleosporomycetidae</taxon>
        <taxon>Pleosporales</taxon>
        <taxon>Massarineae</taxon>
        <taxon>Trematosphaeriaceae</taxon>
        <taxon>Trematosphaeria</taxon>
    </lineage>
</organism>
<evidence type="ECO:0000313" key="3">
    <source>
        <dbReference type="Proteomes" id="UP000800094"/>
    </source>
</evidence>
<accession>A0A6A6IP86</accession>
<evidence type="ECO:0000256" key="1">
    <source>
        <dbReference type="SAM" id="MobiDB-lite"/>
    </source>
</evidence>
<dbReference type="AlphaFoldDB" id="A0A6A6IP86"/>
<keyword evidence="3" id="KW-1185">Reference proteome</keyword>